<feature type="domain" description="Outer membrane protein beta-barrel" evidence="3">
    <location>
        <begin position="6"/>
        <end position="190"/>
    </location>
</feature>
<dbReference type="InterPro" id="IPR027385">
    <property type="entry name" value="Beta-barrel_OMP"/>
</dbReference>
<feature type="signal peptide" evidence="2">
    <location>
        <begin position="1"/>
        <end position="19"/>
    </location>
</feature>
<accession>F9T6E9</accession>
<dbReference type="InterPro" id="IPR011250">
    <property type="entry name" value="OMP/PagP_B-barrel"/>
</dbReference>
<evidence type="ECO:0000259" key="3">
    <source>
        <dbReference type="Pfam" id="PF13505"/>
    </source>
</evidence>
<evidence type="ECO:0000313" key="6">
    <source>
        <dbReference type="Proteomes" id="UP000003836"/>
    </source>
</evidence>
<dbReference type="EMBL" id="CP009355">
    <property type="protein sequence ID" value="AIW16698.1"/>
    <property type="molecule type" value="Genomic_DNA"/>
</dbReference>
<dbReference type="KEGG" id="vtu:IX91_21705"/>
<keyword evidence="1 2" id="KW-0732">Signal</keyword>
<dbReference type="GeneID" id="23447340"/>
<evidence type="ECO:0000313" key="5">
    <source>
        <dbReference type="EMBL" id="EGU54612.1"/>
    </source>
</evidence>
<keyword evidence="6" id="KW-1185">Reference proteome</keyword>
<dbReference type="Proteomes" id="UP000030071">
    <property type="component" value="Chromosome 2"/>
</dbReference>
<organism evidence="4 7">
    <name type="scientific">Vibrio tubiashii ATCC 19109</name>
    <dbReference type="NCBI Taxonomy" id="1051646"/>
    <lineage>
        <taxon>Bacteria</taxon>
        <taxon>Pseudomonadati</taxon>
        <taxon>Pseudomonadota</taxon>
        <taxon>Gammaproteobacteria</taxon>
        <taxon>Vibrionales</taxon>
        <taxon>Vibrionaceae</taxon>
        <taxon>Vibrio</taxon>
        <taxon>Vibrio oreintalis group</taxon>
    </lineage>
</organism>
<dbReference type="Proteomes" id="UP000003836">
    <property type="component" value="Unassembled WGS sequence"/>
</dbReference>
<dbReference type="Pfam" id="PF13505">
    <property type="entry name" value="OMP_b-brl"/>
    <property type="match status" value="1"/>
</dbReference>
<reference evidence="5 6" key="2">
    <citation type="journal article" date="2012" name="Int. J. Syst. Evol. Microbiol.">
        <title>Vibrio caribbeanicus sp. nov., isolated from the marine sponge Scleritoderma cyanea.</title>
        <authorList>
            <person name="Hoffmann M."/>
            <person name="Monday S.R."/>
            <person name="Allard M.W."/>
            <person name="Strain E.A."/>
            <person name="Whittaker P."/>
            <person name="Naum M."/>
            <person name="McCarthy P.J."/>
            <person name="Lopez J.V."/>
            <person name="Fischer M."/>
            <person name="Brown E.W."/>
        </authorList>
    </citation>
    <scope>NUCLEOTIDE SEQUENCE [LARGE SCALE GENOMIC DNA]</scope>
    <source>
        <strain evidence="5 6">ATCC 19109</strain>
    </source>
</reference>
<gene>
    <name evidence="4" type="ORF">IX91_21705</name>
    <name evidence="5" type="ORF">VITU9109_13681</name>
</gene>
<protein>
    <recommendedName>
        <fullName evidence="3">Outer membrane protein beta-barrel domain-containing protein</fullName>
    </recommendedName>
</protein>
<name>F9T6E9_9VIBR</name>
<dbReference type="RefSeq" id="WP_004745082.1">
    <property type="nucleotide sequence ID" value="NZ_AFWI01000152.1"/>
</dbReference>
<reference evidence="4 7" key="3">
    <citation type="submission" date="2014-08" db="EMBL/GenBank/DDBJ databases">
        <title>First Complete Genome Sequence of the Shellfish Pathogen Vibrio tubiashii.</title>
        <authorList>
            <person name="Richards G.P."/>
            <person name="Needleman D.S."/>
            <person name="Watson M.A."/>
            <person name="Bono J.L."/>
        </authorList>
    </citation>
    <scope>NUCLEOTIDE SEQUENCE [LARGE SCALE GENOMIC DNA]</scope>
    <source>
        <strain evidence="4 7">ATCC 19109</strain>
    </source>
</reference>
<proteinExistence type="predicted"/>
<sequence length="190" mass="20062">MKKLILASTLAVISASSFAASDHAGFRVGGGLGTDVGKYQLKQGKVEADPSVVIDAGYDFNEIFALNVRGAATGFKDYHNSKGGNKAGTAYELAVEAEAGYTFDLNSGASIKPYAAFGAVRYDSKASKVFFNEEKVVKGRGALGARMVLDNGVYIDGRIQATDSTDKDIKFKGKGSDMLTQGLVTVGYKF</sequence>
<dbReference type="SUPFAM" id="SSF56925">
    <property type="entry name" value="OMPA-like"/>
    <property type="match status" value="1"/>
</dbReference>
<evidence type="ECO:0000256" key="1">
    <source>
        <dbReference type="ARBA" id="ARBA00022729"/>
    </source>
</evidence>
<feature type="chain" id="PRO_5003388232" description="Outer membrane protein beta-barrel domain-containing protein" evidence="2">
    <location>
        <begin position="20"/>
        <end position="190"/>
    </location>
</feature>
<dbReference type="AlphaFoldDB" id="F9T6E9"/>
<dbReference type="HOGENOM" id="CLU_126619_0_0_6"/>
<evidence type="ECO:0000313" key="4">
    <source>
        <dbReference type="EMBL" id="AIW16698.1"/>
    </source>
</evidence>
<evidence type="ECO:0000256" key="2">
    <source>
        <dbReference type="SAM" id="SignalP"/>
    </source>
</evidence>
<reference evidence="5" key="1">
    <citation type="submission" date="2011-08" db="EMBL/GenBank/DDBJ databases">
        <authorList>
            <person name="Hoffman M."/>
            <person name="Strain E.A."/>
            <person name="Brown E."/>
            <person name="Allard M.W."/>
        </authorList>
    </citation>
    <scope>NUCLEOTIDE SEQUENCE</scope>
    <source>
        <strain evidence="5">ATCC 19109</strain>
    </source>
</reference>
<evidence type="ECO:0000313" key="7">
    <source>
        <dbReference type="Proteomes" id="UP000030071"/>
    </source>
</evidence>
<dbReference type="EMBL" id="AFWI01000152">
    <property type="protein sequence ID" value="EGU54612.1"/>
    <property type="molecule type" value="Genomic_DNA"/>
</dbReference>
<dbReference type="PATRIC" id="fig|1051646.9.peg.4264"/>